<keyword evidence="2" id="KW-0496">Mitochondrion</keyword>
<dbReference type="PANTHER" id="PTHR28074">
    <property type="entry name" value="ATP SYNTHASE SUBUNIT K, MITOCHONDRIAL"/>
    <property type="match status" value="1"/>
</dbReference>
<gene>
    <name evidence="5" type="ORF">BCV69DRAFT_281195</name>
</gene>
<evidence type="ECO:0000256" key="3">
    <source>
        <dbReference type="ARBA" id="ARBA00023136"/>
    </source>
</evidence>
<keyword evidence="3" id="KW-0472">Membrane</keyword>
<comment type="subcellular location">
    <subcellularLocation>
        <location evidence="1">Mitochondrion membrane</location>
    </subcellularLocation>
</comment>
<dbReference type="OrthoDB" id="2094445at2759"/>
<reference evidence="5 6" key="1">
    <citation type="journal article" date="2018" name="Mol. Biol. Evol.">
        <title>Broad Genomic Sampling Reveals a Smut Pathogenic Ancestry of the Fungal Clade Ustilaginomycotina.</title>
        <authorList>
            <person name="Kijpornyongpan T."/>
            <person name="Mondo S.J."/>
            <person name="Barry K."/>
            <person name="Sandor L."/>
            <person name="Lee J."/>
            <person name="Lipzen A."/>
            <person name="Pangilinan J."/>
            <person name="LaButti K."/>
            <person name="Hainaut M."/>
            <person name="Henrissat B."/>
            <person name="Grigoriev I.V."/>
            <person name="Spatafora J.W."/>
            <person name="Aime M.C."/>
        </authorList>
    </citation>
    <scope>NUCLEOTIDE SEQUENCE [LARGE SCALE GENOMIC DNA]</scope>
    <source>
        <strain evidence="5 6">MCA 4718</strain>
    </source>
</reference>
<dbReference type="Pfam" id="PF11022">
    <property type="entry name" value="ATP19"/>
    <property type="match status" value="1"/>
</dbReference>
<evidence type="ECO:0000313" key="6">
    <source>
        <dbReference type="Proteomes" id="UP000245942"/>
    </source>
</evidence>
<dbReference type="EMBL" id="KZ819323">
    <property type="protein sequence ID" value="PWN22189.1"/>
    <property type="molecule type" value="Genomic_DNA"/>
</dbReference>
<keyword evidence="6" id="KW-1185">Reference proteome</keyword>
<feature type="region of interest" description="Disordered" evidence="4">
    <location>
        <begin position="34"/>
        <end position="56"/>
    </location>
</feature>
<feature type="compositionally biased region" description="Low complexity" evidence="4">
    <location>
        <begin position="34"/>
        <end position="49"/>
    </location>
</feature>
<proteinExistence type="predicted"/>
<evidence type="ECO:0000256" key="1">
    <source>
        <dbReference type="ARBA" id="ARBA00004325"/>
    </source>
</evidence>
<accession>A0A316UAJ9</accession>
<dbReference type="Proteomes" id="UP000245942">
    <property type="component" value="Unassembled WGS sequence"/>
</dbReference>
<dbReference type="PANTHER" id="PTHR28074:SF1">
    <property type="entry name" value="ATP SYNTHASE SUBUNIT K, MITOCHONDRIAL"/>
    <property type="match status" value="1"/>
</dbReference>
<dbReference type="GeneID" id="37013625"/>
<evidence type="ECO:0008006" key="7">
    <source>
        <dbReference type="Google" id="ProtNLM"/>
    </source>
</evidence>
<sequence length="84" mass="8529">MSYTIAGKKILNEHLALGIFGLYGLGGFLATRGGSEPKPAGGAAGGPKSVDPPINAASSDEEAFIKNFLAEAEGHGDKSGERLV</sequence>
<dbReference type="GO" id="GO:0015986">
    <property type="term" value="P:proton motive force-driven ATP synthesis"/>
    <property type="evidence" value="ECO:0007669"/>
    <property type="project" value="TreeGrafter"/>
</dbReference>
<evidence type="ECO:0000313" key="5">
    <source>
        <dbReference type="EMBL" id="PWN22189.1"/>
    </source>
</evidence>
<dbReference type="RefSeq" id="XP_025349349.1">
    <property type="nucleotide sequence ID" value="XM_025491891.1"/>
</dbReference>
<evidence type="ECO:0000256" key="4">
    <source>
        <dbReference type="SAM" id="MobiDB-lite"/>
    </source>
</evidence>
<dbReference type="STRING" id="1684307.A0A316UAJ9"/>
<dbReference type="InterPro" id="IPR021278">
    <property type="entry name" value="ATP19"/>
</dbReference>
<dbReference type="GO" id="GO:0031966">
    <property type="term" value="C:mitochondrial membrane"/>
    <property type="evidence" value="ECO:0007669"/>
    <property type="project" value="UniProtKB-SubCell"/>
</dbReference>
<organism evidence="5 6">
    <name type="scientific">Pseudomicrostroma glucosiphilum</name>
    <dbReference type="NCBI Taxonomy" id="1684307"/>
    <lineage>
        <taxon>Eukaryota</taxon>
        <taxon>Fungi</taxon>
        <taxon>Dikarya</taxon>
        <taxon>Basidiomycota</taxon>
        <taxon>Ustilaginomycotina</taxon>
        <taxon>Exobasidiomycetes</taxon>
        <taxon>Microstromatales</taxon>
        <taxon>Microstromatales incertae sedis</taxon>
        <taxon>Pseudomicrostroma</taxon>
    </lineage>
</organism>
<name>A0A316UAJ9_9BASI</name>
<dbReference type="AlphaFoldDB" id="A0A316UAJ9"/>
<protein>
    <recommendedName>
        <fullName evidence="7">ATP synthase subunit K, mitochondrial</fullName>
    </recommendedName>
</protein>
<evidence type="ECO:0000256" key="2">
    <source>
        <dbReference type="ARBA" id="ARBA00023128"/>
    </source>
</evidence>